<sequence>MQTLRVFCLLLPLNEDRRFYIFLITQGTHSKQLNLTKTKDQTPFE</sequence>
<dbReference type="STRING" id="583355.Caka_1570"/>
<dbReference type="KEGG" id="caa:Caka_1570"/>
<dbReference type="AlphaFoldDB" id="D5EJJ0"/>
<evidence type="ECO:0000313" key="1">
    <source>
        <dbReference type="EMBL" id="ADE54589.1"/>
    </source>
</evidence>
<dbReference type="EMBL" id="CP001998">
    <property type="protein sequence ID" value="ADE54589.1"/>
    <property type="molecule type" value="Genomic_DNA"/>
</dbReference>
<name>D5EJJ0_CORAD</name>
<protein>
    <submittedName>
        <fullName evidence="1">Uncharacterized protein</fullName>
    </submittedName>
</protein>
<organism evidence="1 2">
    <name type="scientific">Coraliomargarita akajimensis (strain DSM 45221 / IAM 15411 / JCM 23193 / KCTC 12865 / 04OKA010-24)</name>
    <dbReference type="NCBI Taxonomy" id="583355"/>
    <lineage>
        <taxon>Bacteria</taxon>
        <taxon>Pseudomonadati</taxon>
        <taxon>Verrucomicrobiota</taxon>
        <taxon>Opitutia</taxon>
        <taxon>Puniceicoccales</taxon>
        <taxon>Coraliomargaritaceae</taxon>
        <taxon>Coraliomargarita</taxon>
    </lineage>
</organism>
<accession>D5EJJ0</accession>
<proteinExistence type="predicted"/>
<dbReference type="HOGENOM" id="CLU_3198585_0_0_0"/>
<evidence type="ECO:0000313" key="2">
    <source>
        <dbReference type="Proteomes" id="UP000000925"/>
    </source>
</evidence>
<dbReference type="Proteomes" id="UP000000925">
    <property type="component" value="Chromosome"/>
</dbReference>
<reference evidence="1 2" key="1">
    <citation type="journal article" date="2010" name="Stand. Genomic Sci.">
        <title>Complete genome sequence of Coraliomargarita akajimensis type strain (04OKA010-24).</title>
        <authorList>
            <person name="Mavromatis K."/>
            <person name="Abt B."/>
            <person name="Brambilla E."/>
            <person name="Lapidus A."/>
            <person name="Copeland A."/>
            <person name="Deshpande S."/>
            <person name="Nolan M."/>
            <person name="Lucas S."/>
            <person name="Tice H."/>
            <person name="Cheng J.F."/>
            <person name="Han C."/>
            <person name="Detter J.C."/>
            <person name="Woyke T."/>
            <person name="Goodwin L."/>
            <person name="Pitluck S."/>
            <person name="Held B."/>
            <person name="Brettin T."/>
            <person name="Tapia R."/>
            <person name="Ivanova N."/>
            <person name="Mikhailova N."/>
            <person name="Pati A."/>
            <person name="Liolios K."/>
            <person name="Chen A."/>
            <person name="Palaniappan K."/>
            <person name="Land M."/>
            <person name="Hauser L."/>
            <person name="Chang Y.J."/>
            <person name="Jeffries C.D."/>
            <person name="Rohde M."/>
            <person name="Goker M."/>
            <person name="Bristow J."/>
            <person name="Eisen J.A."/>
            <person name="Markowitz V."/>
            <person name="Hugenholtz P."/>
            <person name="Klenk H.P."/>
            <person name="Kyrpides N.C."/>
        </authorList>
    </citation>
    <scope>NUCLEOTIDE SEQUENCE [LARGE SCALE GENOMIC DNA]</scope>
    <source>
        <strain evidence="2">DSM 45221 / IAM 15411 / JCM 23193 / KCTC 12865</strain>
    </source>
</reference>
<keyword evidence="2" id="KW-1185">Reference proteome</keyword>
<gene>
    <name evidence="1" type="ordered locus">Caka_1570</name>
</gene>